<proteinExistence type="predicted"/>
<dbReference type="EMBL" id="BAAFRS010000083">
    <property type="protein sequence ID" value="GAB1221704.1"/>
    <property type="molecule type" value="Genomic_DNA"/>
</dbReference>
<reference evidence="3 4" key="1">
    <citation type="journal article" date="2019" name="PLoS Negl. Trop. Dis.">
        <title>Whole genome sequencing of Entamoeba nuttalli reveals mammalian host-related molecular signatures and a novel octapeptide-repeat surface protein.</title>
        <authorList>
            <person name="Tanaka M."/>
            <person name="Makiuchi T."/>
            <person name="Komiyama T."/>
            <person name="Shiina T."/>
            <person name="Osaki K."/>
            <person name="Tachibana H."/>
        </authorList>
    </citation>
    <scope>NUCLEOTIDE SEQUENCE [LARGE SCALE GENOMIC DNA]</scope>
    <source>
        <strain evidence="3 4">P19-061405</strain>
    </source>
</reference>
<dbReference type="Proteomes" id="UP001628156">
    <property type="component" value="Unassembled WGS sequence"/>
</dbReference>
<feature type="compositionally biased region" description="Basic and acidic residues" evidence="1">
    <location>
        <begin position="158"/>
        <end position="170"/>
    </location>
</feature>
<name>A0ABQ0DFT4_9EUKA</name>
<gene>
    <name evidence="3" type="ORF">ENUP19_0083G0080</name>
</gene>
<protein>
    <recommendedName>
        <fullName evidence="2">WWE domain-containing protein</fullName>
    </recommendedName>
</protein>
<feature type="compositionally biased region" description="Basic and acidic residues" evidence="1">
    <location>
        <begin position="141"/>
        <end position="150"/>
    </location>
</feature>
<feature type="compositionally biased region" description="Basic residues" evidence="1">
    <location>
        <begin position="111"/>
        <end position="123"/>
    </location>
</feature>
<dbReference type="SUPFAM" id="SSF117839">
    <property type="entry name" value="WWE domain"/>
    <property type="match status" value="1"/>
</dbReference>
<evidence type="ECO:0000313" key="3">
    <source>
        <dbReference type="EMBL" id="GAB1221704.1"/>
    </source>
</evidence>
<feature type="compositionally biased region" description="Basic and acidic residues" evidence="1">
    <location>
        <begin position="124"/>
        <end position="134"/>
    </location>
</feature>
<feature type="compositionally biased region" description="Basic and acidic residues" evidence="1">
    <location>
        <begin position="97"/>
        <end position="110"/>
    </location>
</feature>
<feature type="domain" description="WWE" evidence="2">
    <location>
        <begin position="205"/>
        <end position="285"/>
    </location>
</feature>
<dbReference type="Pfam" id="PF02825">
    <property type="entry name" value="WWE"/>
    <property type="match status" value="1"/>
</dbReference>
<accession>A0ABQ0DFT4</accession>
<evidence type="ECO:0000313" key="4">
    <source>
        <dbReference type="Proteomes" id="UP001628156"/>
    </source>
</evidence>
<dbReference type="InterPro" id="IPR004170">
    <property type="entry name" value="WWE_dom"/>
</dbReference>
<dbReference type="PROSITE" id="PS50918">
    <property type="entry name" value="WWE"/>
    <property type="match status" value="1"/>
</dbReference>
<evidence type="ECO:0000259" key="2">
    <source>
        <dbReference type="PROSITE" id="PS50918"/>
    </source>
</evidence>
<evidence type="ECO:0000256" key="1">
    <source>
        <dbReference type="SAM" id="MobiDB-lite"/>
    </source>
</evidence>
<sequence length="289" mass="34707">MNSSSIIDEPTLIEKKDETTILDQQKNDTTVAEDKEDTVIIDMKKEMKRIRHEQRKRFRESGKRTQPMRACKGKPLIRFRESDYEIKKKPHNTNSTKEVEKLENENENQKRKSQKKKFTKKSSLKIERQKIEEVKESEEIEIVKENKENKEDEEDEEEKKPKSNNDDKKLNNSKKLSKPSIGFKSYSSSSSSIKTNEDILEELPCHEANESDKSSQVHWWYFEDKWVQFRQKESTKIEEEFQKYLENKKKKTYTLNIWKSTYLINFSKFIQTNTNQKSEKFFIRRLLIE</sequence>
<feature type="region of interest" description="Disordered" evidence="1">
    <location>
        <begin position="50"/>
        <end position="191"/>
    </location>
</feature>
<keyword evidence="4" id="KW-1185">Reference proteome</keyword>
<comment type="caution">
    <text evidence="3">The sequence shown here is derived from an EMBL/GenBank/DDBJ whole genome shotgun (WGS) entry which is preliminary data.</text>
</comment>
<feature type="compositionally biased region" description="Basic and acidic residues" evidence="1">
    <location>
        <begin position="78"/>
        <end position="87"/>
    </location>
</feature>
<dbReference type="Gene3D" id="3.30.720.50">
    <property type="match status" value="1"/>
</dbReference>
<organism evidence="3 4">
    <name type="scientific">Entamoeba nuttalli</name>
    <dbReference type="NCBI Taxonomy" id="412467"/>
    <lineage>
        <taxon>Eukaryota</taxon>
        <taxon>Amoebozoa</taxon>
        <taxon>Evosea</taxon>
        <taxon>Archamoebae</taxon>
        <taxon>Mastigamoebida</taxon>
        <taxon>Entamoebidae</taxon>
        <taxon>Entamoeba</taxon>
    </lineage>
</organism>
<feature type="compositionally biased region" description="Low complexity" evidence="1">
    <location>
        <begin position="178"/>
        <end position="191"/>
    </location>
</feature>
<dbReference type="InterPro" id="IPR037197">
    <property type="entry name" value="WWE_dom_sf"/>
</dbReference>